<feature type="domain" description="3-beta hydroxysteroid dehydrogenase/isomerase" evidence="3">
    <location>
        <begin position="4"/>
        <end position="253"/>
    </location>
</feature>
<dbReference type="RefSeq" id="WP_265128666.1">
    <property type="nucleotide sequence ID" value="NZ_JAPCHY010000013.1"/>
</dbReference>
<dbReference type="NCBIfam" id="NF042422">
    <property type="entry name" value="oxyalk_red_OleD"/>
    <property type="match status" value="1"/>
</dbReference>
<dbReference type="InterPro" id="IPR053478">
    <property type="entry name" value="2-alkyl-3-oxoalkanoate_rdct"/>
</dbReference>
<evidence type="ECO:0000259" key="3">
    <source>
        <dbReference type="Pfam" id="PF01073"/>
    </source>
</evidence>
<organism evidence="4 5">
    <name type="scientific">Xanthomonas chitinilytica</name>
    <dbReference type="NCBI Taxonomy" id="2989819"/>
    <lineage>
        <taxon>Bacteria</taxon>
        <taxon>Pseudomonadati</taxon>
        <taxon>Pseudomonadota</taxon>
        <taxon>Gammaproteobacteria</taxon>
        <taxon>Lysobacterales</taxon>
        <taxon>Lysobacteraceae</taxon>
        <taxon>Xanthomonas</taxon>
    </lineage>
</organism>
<comment type="similarity">
    <text evidence="1">Belongs to the 3-beta-HSD family.</text>
</comment>
<dbReference type="InterPro" id="IPR002225">
    <property type="entry name" value="3Beta_OHSteriod_DH/Estase"/>
</dbReference>
<comment type="caution">
    <text evidence="4">The sequence shown here is derived from an EMBL/GenBank/DDBJ whole genome shotgun (WGS) entry which is preliminary data.</text>
</comment>
<evidence type="ECO:0000256" key="2">
    <source>
        <dbReference type="ARBA" id="ARBA00023002"/>
    </source>
</evidence>
<keyword evidence="2" id="KW-0560">Oxidoreductase</keyword>
<dbReference type="Gene3D" id="3.40.50.720">
    <property type="entry name" value="NAD(P)-binding Rossmann-like Domain"/>
    <property type="match status" value="1"/>
</dbReference>
<dbReference type="InterPro" id="IPR050177">
    <property type="entry name" value="Lipid_A_modif_metabolic_enz"/>
</dbReference>
<dbReference type="PANTHER" id="PTHR43245">
    <property type="entry name" value="BIFUNCTIONAL POLYMYXIN RESISTANCE PROTEIN ARNA"/>
    <property type="match status" value="1"/>
</dbReference>
<dbReference type="Pfam" id="PF01073">
    <property type="entry name" value="3Beta_HSD"/>
    <property type="match status" value="1"/>
</dbReference>
<accession>A0ABT3JYX9</accession>
<name>A0ABT3JYX9_9XANT</name>
<proteinExistence type="inferred from homology"/>
<dbReference type="SUPFAM" id="SSF51735">
    <property type="entry name" value="NAD(P)-binding Rossmann-fold domains"/>
    <property type="match status" value="1"/>
</dbReference>
<protein>
    <submittedName>
        <fullName evidence="4">NAD-dependent epimerase/dehydratase family protein</fullName>
    </submittedName>
</protein>
<evidence type="ECO:0000256" key="1">
    <source>
        <dbReference type="ARBA" id="ARBA00009219"/>
    </source>
</evidence>
<dbReference type="Proteomes" id="UP001209922">
    <property type="component" value="Unassembled WGS sequence"/>
</dbReference>
<sequence>MKILVTGGGGFLGQALCRGLVERGHQVLSFNRGHYPELQALGVGQIRGDLADAGAVRHAVAGVDAVFHNAAKAGAWGGYDSYHQANVVGTENVLAACREHGIGRLVYTSTPSVTHRATHPVEGLGADQVPYGEDFQAPYAATKAIAERAVLAANDARLATVALRPRLIWGPGDNQLLPRLAQRAHAGRLRFVGDGLNKVDTTYIDNAAQAHFDAFEHLAPGAACAGKAYFISNGEPLPMRELLNKLLAAVGAPAVEKSISFKAAYRIGAVCERLWPLLRLRGEPPMTRFLAEQLCTPHWYSMEPARRDFGYVPRVSIDEGLTRLKASWPQAAAVTR</sequence>
<dbReference type="PANTHER" id="PTHR43245:SF51">
    <property type="entry name" value="SHORT CHAIN DEHYDROGENASE_REDUCTASE FAMILY 42E, MEMBER 2"/>
    <property type="match status" value="1"/>
</dbReference>
<evidence type="ECO:0000313" key="5">
    <source>
        <dbReference type="Proteomes" id="UP001209922"/>
    </source>
</evidence>
<reference evidence="4 5" key="1">
    <citation type="submission" date="2022-10" db="EMBL/GenBank/DDBJ databases">
        <title>Xanthomonas sp. H13-6.</title>
        <authorList>
            <person name="Liu X."/>
            <person name="Deng Z."/>
            <person name="Jiang Y."/>
            <person name="Yu T."/>
            <person name="Ai J."/>
        </authorList>
    </citation>
    <scope>NUCLEOTIDE SEQUENCE [LARGE SCALE GENOMIC DNA]</scope>
    <source>
        <strain evidence="4 5">H13-6</strain>
    </source>
</reference>
<keyword evidence="5" id="KW-1185">Reference proteome</keyword>
<dbReference type="EMBL" id="JAPCHY010000013">
    <property type="protein sequence ID" value="MCW4473678.1"/>
    <property type="molecule type" value="Genomic_DNA"/>
</dbReference>
<gene>
    <name evidence="4" type="ORF">OK345_14350</name>
</gene>
<dbReference type="InterPro" id="IPR036291">
    <property type="entry name" value="NAD(P)-bd_dom_sf"/>
</dbReference>
<evidence type="ECO:0000313" key="4">
    <source>
        <dbReference type="EMBL" id="MCW4473678.1"/>
    </source>
</evidence>